<comment type="caution">
    <text evidence="5">The sequence shown here is derived from an EMBL/GenBank/DDBJ whole genome shotgun (WGS) entry which is preliminary data.</text>
</comment>
<organism evidence="5 6">
    <name type="scientific">Trichoderma asperellum</name>
    <name type="common">Filamentous fungus</name>
    <dbReference type="NCBI Taxonomy" id="101201"/>
    <lineage>
        <taxon>Eukaryota</taxon>
        <taxon>Fungi</taxon>
        <taxon>Dikarya</taxon>
        <taxon>Ascomycota</taxon>
        <taxon>Pezizomycotina</taxon>
        <taxon>Sordariomycetes</taxon>
        <taxon>Hypocreomycetidae</taxon>
        <taxon>Hypocreales</taxon>
        <taxon>Hypocreaceae</taxon>
        <taxon>Trichoderma</taxon>
    </lineage>
</organism>
<feature type="domain" description="DNA replication factor Cdt1 C-terminal" evidence="4">
    <location>
        <begin position="371"/>
        <end position="471"/>
    </location>
</feature>
<dbReference type="Pfam" id="PF16679">
    <property type="entry name" value="CDT1_C"/>
    <property type="match status" value="1"/>
</dbReference>
<feature type="compositionally biased region" description="Basic and acidic residues" evidence="3">
    <location>
        <begin position="54"/>
        <end position="63"/>
    </location>
</feature>
<comment type="similarity">
    <text evidence="1">Belongs to the Cdt1 family.</text>
</comment>
<name>A0A6V8QK71_TRIAP</name>
<evidence type="ECO:0000259" key="4">
    <source>
        <dbReference type="Pfam" id="PF16679"/>
    </source>
</evidence>
<dbReference type="InterPro" id="IPR032054">
    <property type="entry name" value="Cdt1_C"/>
</dbReference>
<evidence type="ECO:0000313" key="6">
    <source>
        <dbReference type="Proteomes" id="UP000517252"/>
    </source>
</evidence>
<dbReference type="Pfam" id="PF26121">
    <property type="entry name" value="HTH_CDT1"/>
    <property type="match status" value="1"/>
</dbReference>
<evidence type="ECO:0000256" key="3">
    <source>
        <dbReference type="SAM" id="MobiDB-lite"/>
    </source>
</evidence>
<sequence>MARTTRRRQAEAPSTTQSISSFTRVSKSQAFPGAASKKAVIANSEPTSSRKRKAAVDDADANHHPRVTRRTVSFTPSSDEEPVPATPAKRARRGESTAEVTISAVAVPAAKPAPKTPVKGKKVAKSTPSRAASAHKPSESTIIAKSKQGDKTVQTKLEAYRVTSHKKTKEAESEFSPELVDLIRLHKAFLKTIALQIVHNGAIVPIDISSVAPHISRTWGKRQVTVDDIRICIALQTSARDSSVISPFIVSDYGRGKICIELHPDHNNGAVSINEERLCRQFEENLRAFCAGRTHDNVADVDVPLAGLSLKELPRAEIRNMDNSIKINPILNKGHNALSALKEGIVAKQQEKEIKQQATTAMVNPNGTKMSLLDRLRQKQLAKANGPLPPSGPELQRRAALNRVIDVCATISMLSLSNPASLPRQAFTMTLISDKLKDSLRVPLSKEEGMNCIRLIANEIAPEWLKVVTIGGKENVVIQRGLQPVDRVIQERVQKLLA</sequence>
<dbReference type="Gene3D" id="1.10.10.1420">
    <property type="entry name" value="DNA replication factor Cdt1, C-terminal WH domain"/>
    <property type="match status" value="1"/>
</dbReference>
<feature type="region of interest" description="Disordered" evidence="3">
    <location>
        <begin position="111"/>
        <end position="149"/>
    </location>
</feature>
<dbReference type="OrthoDB" id="341730at2759"/>
<accession>A0A6V8QK71</accession>
<dbReference type="Proteomes" id="UP000517252">
    <property type="component" value="Unassembled WGS sequence"/>
</dbReference>
<proteinExistence type="inferred from homology"/>
<dbReference type="InterPro" id="IPR038090">
    <property type="entry name" value="Cdt1_C_WH_dom_sf"/>
</dbReference>
<feature type="compositionally biased region" description="Polar residues" evidence="3">
    <location>
        <begin position="12"/>
        <end position="29"/>
    </location>
</feature>
<feature type="region of interest" description="Disordered" evidence="3">
    <location>
        <begin position="1"/>
        <end position="97"/>
    </location>
</feature>
<evidence type="ECO:0000256" key="1">
    <source>
        <dbReference type="ARBA" id="ARBA00008356"/>
    </source>
</evidence>
<dbReference type="EMBL" id="BLZH01000001">
    <property type="protein sequence ID" value="GFP52166.1"/>
    <property type="molecule type" value="Genomic_DNA"/>
</dbReference>
<keyword evidence="2" id="KW-0131">Cell cycle</keyword>
<dbReference type="AlphaFoldDB" id="A0A6V8QK71"/>
<evidence type="ECO:0000313" key="5">
    <source>
        <dbReference type="EMBL" id="GFP52166.1"/>
    </source>
</evidence>
<reference evidence="5 6" key="1">
    <citation type="submission" date="2020-07" db="EMBL/GenBank/DDBJ databases">
        <title>Trichoderma asperellum IC-1 whole genome shotgun sequence.</title>
        <authorList>
            <person name="Kanamasa S."/>
            <person name="Takahashi H."/>
        </authorList>
    </citation>
    <scope>NUCLEOTIDE SEQUENCE [LARGE SCALE GENOMIC DNA]</scope>
    <source>
        <strain evidence="5 6">IC-1</strain>
    </source>
</reference>
<gene>
    <name evidence="5" type="ORF">TASIC1_0001031800</name>
</gene>
<evidence type="ECO:0000256" key="2">
    <source>
        <dbReference type="ARBA" id="ARBA00023306"/>
    </source>
</evidence>
<protein>
    <recommendedName>
        <fullName evidence="4">DNA replication factor Cdt1 C-terminal domain-containing protein</fullName>
    </recommendedName>
</protein>